<dbReference type="InterPro" id="IPR038606">
    <property type="entry name" value="To_sf"/>
</dbReference>
<evidence type="ECO:0000313" key="2">
    <source>
        <dbReference type="EMBL" id="CAL1282935.1"/>
    </source>
</evidence>
<keyword evidence="3" id="KW-1185">Reference proteome</keyword>
<evidence type="ECO:0000256" key="1">
    <source>
        <dbReference type="SAM" id="SignalP"/>
    </source>
</evidence>
<dbReference type="InterPro" id="IPR010562">
    <property type="entry name" value="Haemolymph_juvenile_hormone-bd"/>
</dbReference>
<feature type="signal peptide" evidence="1">
    <location>
        <begin position="1"/>
        <end position="23"/>
    </location>
</feature>
<dbReference type="PANTHER" id="PTHR11008">
    <property type="entry name" value="PROTEIN TAKEOUT-LIKE PROTEIN"/>
    <property type="match status" value="1"/>
</dbReference>
<keyword evidence="1" id="KW-0732">Signal</keyword>
<feature type="chain" id="PRO_5043449597" description="Hemolymph juvenile hormone binding protein" evidence="1">
    <location>
        <begin position="24"/>
        <end position="450"/>
    </location>
</feature>
<organism evidence="2 3">
    <name type="scientific">Larinioides sclopetarius</name>
    <dbReference type="NCBI Taxonomy" id="280406"/>
    <lineage>
        <taxon>Eukaryota</taxon>
        <taxon>Metazoa</taxon>
        <taxon>Ecdysozoa</taxon>
        <taxon>Arthropoda</taxon>
        <taxon>Chelicerata</taxon>
        <taxon>Arachnida</taxon>
        <taxon>Araneae</taxon>
        <taxon>Araneomorphae</taxon>
        <taxon>Entelegynae</taxon>
        <taxon>Araneoidea</taxon>
        <taxon>Araneidae</taxon>
        <taxon>Larinioides</taxon>
    </lineage>
</organism>
<dbReference type="Gene3D" id="3.15.10.50">
    <property type="match status" value="1"/>
</dbReference>
<dbReference type="PANTHER" id="PTHR11008:SF9">
    <property type="entry name" value="PROTEIN TAKEOUT-LIKE PROTEIN"/>
    <property type="match status" value="1"/>
</dbReference>
<name>A0AAV2AG99_9ARAC</name>
<reference evidence="2 3" key="1">
    <citation type="submission" date="2024-04" db="EMBL/GenBank/DDBJ databases">
        <authorList>
            <person name="Rising A."/>
            <person name="Reimegard J."/>
            <person name="Sonavane S."/>
            <person name="Akerstrom W."/>
            <person name="Nylinder S."/>
            <person name="Hedman E."/>
            <person name="Kallberg Y."/>
        </authorList>
    </citation>
    <scope>NUCLEOTIDE SEQUENCE [LARGE SCALE GENOMIC DNA]</scope>
</reference>
<dbReference type="Pfam" id="PF16984">
    <property type="entry name" value="Grp7_allergen"/>
    <property type="match status" value="1"/>
</dbReference>
<dbReference type="EMBL" id="CAXIEN010000161">
    <property type="protein sequence ID" value="CAL1282935.1"/>
    <property type="molecule type" value="Genomic_DNA"/>
</dbReference>
<comment type="caution">
    <text evidence="2">The sequence shown here is derived from an EMBL/GenBank/DDBJ whole genome shotgun (WGS) entry which is preliminary data.</text>
</comment>
<proteinExistence type="predicted"/>
<dbReference type="Proteomes" id="UP001497382">
    <property type="component" value="Unassembled WGS sequence"/>
</dbReference>
<dbReference type="InterPro" id="IPR020234">
    <property type="entry name" value="Mite_allergen_group-7"/>
</dbReference>
<sequence length="450" mass="50502">MMLCNFLLVLPVLVLFKSTLSYAENAVRDTNLVSRRNRRETNEVDPLSSIKDLLRQARTESGDIDLNALLSENVNDPVPLEDFNVSSSGFISEIFGRFSDLELHGLKGFVVDRLAINLAEMNLSAEMSVPMLSIVGDYFLQGSVTFLPLSGEGPFYMNLSTIVLKGHSIIKKSPNGRLIMDNINLRSDVGKIDLHFENLMGGGTWGTISNSLLNQLSELILGELKPSLLRELASYLKYVFDDILFQQLPSGFMDPTSTNLVDSILEQSSSFMKEKGLEPLPLPDYKEIYEKRLLFVNTRGELNIFNGTLHGLSTLVRKGDVITVFANNSLIFEADFEFENLTGSYEWLADILGAEKQGRMDIQVKSVEGFIRIRQEMKVGSRLELENFHIKGIRHVWLDLQGLGNWDYVMESVINLITNGLKLQLADAIAVPLEESIQEQLNQLNLISTE</sequence>
<evidence type="ECO:0008006" key="4">
    <source>
        <dbReference type="Google" id="ProtNLM"/>
    </source>
</evidence>
<dbReference type="Gene3D" id="3.15.10.30">
    <property type="entry name" value="Haemolymph juvenile hormone binding protein"/>
    <property type="match status" value="1"/>
</dbReference>
<protein>
    <recommendedName>
        <fullName evidence="4">Hemolymph juvenile hormone binding protein</fullName>
    </recommendedName>
</protein>
<accession>A0AAV2AG99</accession>
<dbReference type="Pfam" id="PF06585">
    <property type="entry name" value="JHBP"/>
    <property type="match status" value="1"/>
</dbReference>
<gene>
    <name evidence="2" type="ORF">LARSCL_LOCUS12321</name>
</gene>
<dbReference type="InterPro" id="IPR038602">
    <property type="entry name" value="Mite_allergen_7_sf"/>
</dbReference>
<evidence type="ECO:0000313" key="3">
    <source>
        <dbReference type="Proteomes" id="UP001497382"/>
    </source>
</evidence>
<dbReference type="AlphaFoldDB" id="A0AAV2AG99"/>
<dbReference type="SMART" id="SM00700">
    <property type="entry name" value="JHBP"/>
    <property type="match status" value="1"/>
</dbReference>